<dbReference type="Proteomes" id="UP001274896">
    <property type="component" value="Unassembled WGS sequence"/>
</dbReference>
<feature type="region of interest" description="Disordered" evidence="1">
    <location>
        <begin position="120"/>
        <end position="154"/>
    </location>
</feature>
<keyword evidence="4" id="KW-1185">Reference proteome</keyword>
<sequence>MVQGAKKRVFLMNQSDKLLNVQNGIMDRLKRGLEFQQVDSVDMCDVIVTIVPIVSRAGTDIQAALRNIPNSRWSVNREGVFAVDFLCHEDIGLLTCLRNDEALKSITDYLINKPPNTLSSDKAPKYNTDSPGHVGPNTPFSDKAPKHNTDSPGHVGPNTLFSDKAPKYNTDSPGHVGPNTPLLPNNPGWQRLWRIYILPCALSALFVLFIVLFCVFFLRIQGKGQTPTTMMPNITVPTEKPVTTQQLDVTVPTEKPVIIQQPNITITTKHLKLIAARAA</sequence>
<feature type="transmembrane region" description="Helical" evidence="2">
    <location>
        <begin position="195"/>
        <end position="218"/>
    </location>
</feature>
<name>A0AAE0PXX5_9TELE</name>
<protein>
    <submittedName>
        <fullName evidence="3">Uncharacterized protein</fullName>
    </submittedName>
</protein>
<dbReference type="PANTHER" id="PTHR34488:SF1">
    <property type="entry name" value="SI:CH211-245H14.1-RELATED"/>
    <property type="match status" value="1"/>
</dbReference>
<evidence type="ECO:0000313" key="4">
    <source>
        <dbReference type="Proteomes" id="UP001274896"/>
    </source>
</evidence>
<accession>A0AAE0PXX5</accession>
<dbReference type="PANTHER" id="PTHR34488">
    <property type="entry name" value="SI:CH211-245H14.1-RELATED"/>
    <property type="match status" value="1"/>
</dbReference>
<comment type="caution">
    <text evidence="3">The sequence shown here is derived from an EMBL/GenBank/DDBJ whole genome shotgun (WGS) entry which is preliminary data.</text>
</comment>
<reference evidence="3" key="1">
    <citation type="submission" date="2023-06" db="EMBL/GenBank/DDBJ databases">
        <title>Male Hemibagrus guttatus genome.</title>
        <authorList>
            <person name="Bian C."/>
        </authorList>
    </citation>
    <scope>NUCLEOTIDE SEQUENCE</scope>
    <source>
        <strain evidence="3">Male_cb2023</strain>
        <tissue evidence="3">Muscle</tissue>
    </source>
</reference>
<organism evidence="3 4">
    <name type="scientific">Hemibagrus guttatus</name>
    <dbReference type="NCBI Taxonomy" id="175788"/>
    <lineage>
        <taxon>Eukaryota</taxon>
        <taxon>Metazoa</taxon>
        <taxon>Chordata</taxon>
        <taxon>Craniata</taxon>
        <taxon>Vertebrata</taxon>
        <taxon>Euteleostomi</taxon>
        <taxon>Actinopterygii</taxon>
        <taxon>Neopterygii</taxon>
        <taxon>Teleostei</taxon>
        <taxon>Ostariophysi</taxon>
        <taxon>Siluriformes</taxon>
        <taxon>Bagridae</taxon>
        <taxon>Hemibagrus</taxon>
    </lineage>
</organism>
<dbReference type="EMBL" id="JAUCMX010000026">
    <property type="protein sequence ID" value="KAK3510238.1"/>
    <property type="molecule type" value="Genomic_DNA"/>
</dbReference>
<gene>
    <name evidence="3" type="ORF">QTP70_031068</name>
</gene>
<keyword evidence="2" id="KW-1133">Transmembrane helix</keyword>
<keyword evidence="2" id="KW-0812">Transmembrane</keyword>
<evidence type="ECO:0000313" key="3">
    <source>
        <dbReference type="EMBL" id="KAK3510238.1"/>
    </source>
</evidence>
<dbReference type="AlphaFoldDB" id="A0AAE0PXX5"/>
<proteinExistence type="predicted"/>
<evidence type="ECO:0000256" key="1">
    <source>
        <dbReference type="SAM" id="MobiDB-lite"/>
    </source>
</evidence>
<evidence type="ECO:0000256" key="2">
    <source>
        <dbReference type="SAM" id="Phobius"/>
    </source>
</evidence>
<keyword evidence="2" id="KW-0472">Membrane</keyword>